<feature type="compositionally biased region" description="Acidic residues" evidence="2">
    <location>
        <begin position="84"/>
        <end position="93"/>
    </location>
</feature>
<feature type="domain" description="PIH1D1/2/3 CS-like" evidence="3">
    <location>
        <begin position="137"/>
        <end position="230"/>
    </location>
</feature>
<reference evidence="5" key="1">
    <citation type="submission" date="2025-08" db="UniProtKB">
        <authorList>
            <consortium name="RefSeq"/>
        </authorList>
    </citation>
    <scope>IDENTIFICATION</scope>
</reference>
<evidence type="ECO:0000256" key="1">
    <source>
        <dbReference type="ARBA" id="ARBA00008511"/>
    </source>
</evidence>
<accession>A0ABM5EVD1</accession>
<gene>
    <name evidence="5" type="primary">DNAAF6</name>
</gene>
<evidence type="ECO:0000259" key="3">
    <source>
        <dbReference type="Pfam" id="PF18201"/>
    </source>
</evidence>
<organism evidence="4 5">
    <name type="scientific">Pogona vitticeps</name>
    <name type="common">central bearded dragon</name>
    <dbReference type="NCBI Taxonomy" id="103695"/>
    <lineage>
        <taxon>Eukaryota</taxon>
        <taxon>Metazoa</taxon>
        <taxon>Chordata</taxon>
        <taxon>Craniata</taxon>
        <taxon>Vertebrata</taxon>
        <taxon>Euteleostomi</taxon>
        <taxon>Lepidosauria</taxon>
        <taxon>Squamata</taxon>
        <taxon>Bifurcata</taxon>
        <taxon>Unidentata</taxon>
        <taxon>Episquamata</taxon>
        <taxon>Toxicofera</taxon>
        <taxon>Iguania</taxon>
        <taxon>Acrodonta</taxon>
        <taxon>Agamidae</taxon>
        <taxon>Amphibolurinae</taxon>
        <taxon>Pogona</taxon>
    </lineage>
</organism>
<dbReference type="InterPro" id="IPR041442">
    <property type="entry name" value="PIH1D1/2/3_CS-like"/>
</dbReference>
<evidence type="ECO:0000313" key="4">
    <source>
        <dbReference type="Proteomes" id="UP001652642"/>
    </source>
</evidence>
<evidence type="ECO:0000313" key="5">
    <source>
        <dbReference type="RefSeq" id="XP_072837113.1"/>
    </source>
</evidence>
<proteinExistence type="inferred from homology"/>
<dbReference type="GeneID" id="110080143"/>
<comment type="similarity">
    <text evidence="1">Belongs to the PIH1 family.</text>
</comment>
<dbReference type="InterPro" id="IPR026697">
    <property type="entry name" value="DNAAF6"/>
</dbReference>
<name>A0ABM5EVD1_9SAUR</name>
<dbReference type="Pfam" id="PF18201">
    <property type="entry name" value="PIH1_CS"/>
    <property type="match status" value="1"/>
</dbReference>
<protein>
    <submittedName>
        <fullName evidence="5">Dynein axonemal assembly factor 6 isoform X2</fullName>
    </submittedName>
</protein>
<dbReference type="Proteomes" id="UP001652642">
    <property type="component" value="Chromosome 11"/>
</dbReference>
<sequence>MASPELLGACPTASLLALAEMLSGAPKEEEEEEEEGRQGSAPPPSPSSASHVGPGSLGPRKTPAPAATTKVKPGEQKGIWTTEEVPEGSEYDDTWDTREQAELIHEKGWLENLTCSGSRSGLCPQRKATGGMLFSYRYEILFRQHVGAEDVFLGMSRKDPSTACCEDMLIKIKLPDTKASDITLDIREKVLDLRSPQKKLLLHLPHPVDTQSGKACFLYEQGLLEVTLKMKREFDFINFA</sequence>
<dbReference type="PANTHER" id="PTHR21083">
    <property type="entry name" value="TWISTER"/>
    <property type="match status" value="1"/>
</dbReference>
<dbReference type="CDD" id="cd00298">
    <property type="entry name" value="ACD_sHsps_p23-like"/>
    <property type="match status" value="1"/>
</dbReference>
<feature type="region of interest" description="Disordered" evidence="2">
    <location>
        <begin position="19"/>
        <end position="93"/>
    </location>
</feature>
<dbReference type="RefSeq" id="XP_072837113.1">
    <property type="nucleotide sequence ID" value="XM_072981012.1"/>
</dbReference>
<dbReference type="PANTHER" id="PTHR21083:SF0">
    <property type="entry name" value="DYNEIN AXONEMAL ASSEMBLY FACTOR 6"/>
    <property type="match status" value="1"/>
</dbReference>
<evidence type="ECO:0000256" key="2">
    <source>
        <dbReference type="SAM" id="MobiDB-lite"/>
    </source>
</evidence>
<keyword evidence="4" id="KW-1185">Reference proteome</keyword>